<dbReference type="GO" id="GO:0048731">
    <property type="term" value="P:system development"/>
    <property type="evidence" value="ECO:0007669"/>
    <property type="project" value="UniProtKB-ARBA"/>
</dbReference>
<dbReference type="GO" id="GO:0009451">
    <property type="term" value="P:RNA modification"/>
    <property type="evidence" value="ECO:0007669"/>
    <property type="project" value="InterPro"/>
</dbReference>
<accession>A0A9Q0QMX7</accession>
<comment type="similarity">
    <text evidence="1">Belongs to the PPR family. PCMP-H subfamily.</text>
</comment>
<evidence type="ECO:0000313" key="4">
    <source>
        <dbReference type="EMBL" id="KAJ4965590.1"/>
    </source>
</evidence>
<comment type="caution">
    <text evidence="4">The sequence shown here is derived from an EMBL/GenBank/DDBJ whole genome shotgun (WGS) entry which is preliminary data.</text>
</comment>
<dbReference type="Pfam" id="PF01535">
    <property type="entry name" value="PPR"/>
    <property type="match status" value="5"/>
</dbReference>
<dbReference type="GO" id="GO:0003723">
    <property type="term" value="F:RNA binding"/>
    <property type="evidence" value="ECO:0007669"/>
    <property type="project" value="InterPro"/>
</dbReference>
<dbReference type="PANTHER" id="PTHR47926">
    <property type="entry name" value="PENTATRICOPEPTIDE REPEAT-CONTAINING PROTEIN"/>
    <property type="match status" value="1"/>
</dbReference>
<gene>
    <name evidence="4" type="ORF">NE237_017439</name>
</gene>
<dbReference type="PROSITE" id="PS51375">
    <property type="entry name" value="PPR"/>
    <property type="match status" value="5"/>
</dbReference>
<dbReference type="InterPro" id="IPR002885">
    <property type="entry name" value="PPR_rpt"/>
</dbReference>
<dbReference type="InterPro" id="IPR046848">
    <property type="entry name" value="E_motif"/>
</dbReference>
<evidence type="ECO:0000256" key="1">
    <source>
        <dbReference type="ARBA" id="ARBA00006643"/>
    </source>
</evidence>
<evidence type="ECO:0000256" key="3">
    <source>
        <dbReference type="PROSITE-ProRule" id="PRU00708"/>
    </source>
</evidence>
<organism evidence="4 5">
    <name type="scientific">Protea cynaroides</name>
    <dbReference type="NCBI Taxonomy" id="273540"/>
    <lineage>
        <taxon>Eukaryota</taxon>
        <taxon>Viridiplantae</taxon>
        <taxon>Streptophyta</taxon>
        <taxon>Embryophyta</taxon>
        <taxon>Tracheophyta</taxon>
        <taxon>Spermatophyta</taxon>
        <taxon>Magnoliopsida</taxon>
        <taxon>Proteales</taxon>
        <taxon>Proteaceae</taxon>
        <taxon>Protea</taxon>
    </lineage>
</organism>
<feature type="repeat" description="PPR" evidence="3">
    <location>
        <begin position="392"/>
        <end position="426"/>
    </location>
</feature>
<dbReference type="Proteomes" id="UP001141806">
    <property type="component" value="Unassembled WGS sequence"/>
</dbReference>
<protein>
    <recommendedName>
        <fullName evidence="6">Chlororespiratory reduction 4</fullName>
    </recommendedName>
</protein>
<dbReference type="FunFam" id="1.25.40.10:FF:000511">
    <property type="entry name" value="Pentatricopeptide repeat-containing protein"/>
    <property type="match status" value="1"/>
</dbReference>
<feature type="repeat" description="PPR" evidence="3">
    <location>
        <begin position="64"/>
        <end position="98"/>
    </location>
</feature>
<proteinExistence type="inferred from homology"/>
<dbReference type="EMBL" id="JAMYWD010000007">
    <property type="protein sequence ID" value="KAJ4965590.1"/>
    <property type="molecule type" value="Genomic_DNA"/>
</dbReference>
<dbReference type="FunFam" id="1.25.40.10:FF:000333">
    <property type="entry name" value="Pentatricopeptide repeat-containing protein"/>
    <property type="match status" value="1"/>
</dbReference>
<keyword evidence="2" id="KW-0677">Repeat</keyword>
<dbReference type="Gene3D" id="1.25.40.10">
    <property type="entry name" value="Tetratricopeptide repeat domain"/>
    <property type="match status" value="5"/>
</dbReference>
<feature type="repeat" description="PPR" evidence="3">
    <location>
        <begin position="228"/>
        <end position="262"/>
    </location>
</feature>
<name>A0A9Q0QMX7_9MAGN</name>
<feature type="repeat" description="PPR" evidence="3">
    <location>
        <begin position="290"/>
        <end position="324"/>
    </location>
</feature>
<dbReference type="InterPro" id="IPR046960">
    <property type="entry name" value="PPR_At4g14850-like_plant"/>
</dbReference>
<evidence type="ECO:0008006" key="6">
    <source>
        <dbReference type="Google" id="ProtNLM"/>
    </source>
</evidence>
<sequence length="610" mass="68366">MEQKMLQVLQNCKSIRELKQIHVPIFIHGLQESNCILRNLVCLSSSFHSVQYAVKIFESSNSPSVFVFNTMIECFIEKARRKDAFGTYSRMKSASIAPNNFTFTILFKSCKSSKDLGDGTELHTCIVKSGYGSNVFVQNSLLDFYTKCSTTLDSPYRVFEEMPERDVVSWNSMIGAYLTHGDTESAIKLFGSMPHRNIVSWNSLVSGLAKSGEMESAQLIFERMPIKNDVSWNAIITGYVRQGDLKTAQSIFDKMPEKTVVSWTAMISGYAKSMDLTSANNLFNLMPVKSVISWNALIAGYIDNDLFDQALSVFHNMLINGKCVPNEATLISILSACSHLGAHEQGKWIDSYIKKNKFDLSIPLGNALIDMFAKCGDLENTEAIFHRMRWKCVITWTSMISGLAINGRCKEALALYNTMHREGTQPDDVIFIAVLTACTHGGLVEEGKKVFDEMVHGYNIKPRIEHYGCMVDLLGRAGKLDEAVRFVMDMPLEPNAVIWATLLSSSKTCGNDKVVDFVTRKILELEPSNPGYLTLISNLNASNQQWDGVLSVRTAMRQEGIEKVPGCSSIQIGDTVHEFLAKDIRHRQQKEIYGVLYGLMEHLKRPFDAT</sequence>
<dbReference type="PANTHER" id="PTHR47926:SF531">
    <property type="entry name" value="TETRATRICOPEPTIDE REPEAT SUPERFAMILY PROTEIN"/>
    <property type="match status" value="1"/>
</dbReference>
<dbReference type="AlphaFoldDB" id="A0A9Q0QMX7"/>
<feature type="repeat" description="PPR" evidence="3">
    <location>
        <begin position="166"/>
        <end position="200"/>
    </location>
</feature>
<dbReference type="NCBIfam" id="TIGR00756">
    <property type="entry name" value="PPR"/>
    <property type="match status" value="7"/>
</dbReference>
<reference evidence="4" key="1">
    <citation type="journal article" date="2023" name="Plant J.">
        <title>The genome of the king protea, Protea cynaroides.</title>
        <authorList>
            <person name="Chang J."/>
            <person name="Duong T.A."/>
            <person name="Schoeman C."/>
            <person name="Ma X."/>
            <person name="Roodt D."/>
            <person name="Barker N."/>
            <person name="Li Z."/>
            <person name="Van de Peer Y."/>
            <person name="Mizrachi E."/>
        </authorList>
    </citation>
    <scope>NUCLEOTIDE SEQUENCE</scope>
    <source>
        <tissue evidence="4">Young leaves</tissue>
    </source>
</reference>
<dbReference type="FunFam" id="1.25.40.10:FF:000344">
    <property type="entry name" value="Pentatricopeptide repeat-containing protein"/>
    <property type="match status" value="1"/>
</dbReference>
<dbReference type="InterPro" id="IPR011990">
    <property type="entry name" value="TPR-like_helical_dom_sf"/>
</dbReference>
<dbReference type="Pfam" id="PF13041">
    <property type="entry name" value="PPR_2"/>
    <property type="match status" value="4"/>
</dbReference>
<dbReference type="OrthoDB" id="185373at2759"/>
<keyword evidence="5" id="KW-1185">Reference proteome</keyword>
<dbReference type="FunFam" id="1.25.40.10:FF:000125">
    <property type="entry name" value="Pentatricopeptide repeat-containing protein"/>
    <property type="match status" value="1"/>
</dbReference>
<evidence type="ECO:0000313" key="5">
    <source>
        <dbReference type="Proteomes" id="UP001141806"/>
    </source>
</evidence>
<dbReference type="Pfam" id="PF20431">
    <property type="entry name" value="E_motif"/>
    <property type="match status" value="1"/>
</dbReference>
<evidence type="ECO:0000256" key="2">
    <source>
        <dbReference type="ARBA" id="ARBA00022737"/>
    </source>
</evidence>